<proteinExistence type="predicted"/>
<keyword evidence="3" id="KW-1185">Reference proteome</keyword>
<feature type="region of interest" description="Disordered" evidence="1">
    <location>
        <begin position="15"/>
        <end position="40"/>
    </location>
</feature>
<accession>A0A2G5UWN2</accession>
<comment type="caution">
    <text evidence="2">The sequence shown here is derived from an EMBL/GenBank/DDBJ whole genome shotgun (WGS) entry which is preliminary data.</text>
</comment>
<gene>
    <name evidence="2" type="primary">Cnig_chr_II.g4463</name>
    <name evidence="2" type="ORF">B9Z55_004463</name>
</gene>
<name>A0A2G5UWN2_9PELO</name>
<organism evidence="2 3">
    <name type="scientific">Caenorhabditis nigoni</name>
    <dbReference type="NCBI Taxonomy" id="1611254"/>
    <lineage>
        <taxon>Eukaryota</taxon>
        <taxon>Metazoa</taxon>
        <taxon>Ecdysozoa</taxon>
        <taxon>Nematoda</taxon>
        <taxon>Chromadorea</taxon>
        <taxon>Rhabditida</taxon>
        <taxon>Rhabditina</taxon>
        <taxon>Rhabditomorpha</taxon>
        <taxon>Rhabditoidea</taxon>
        <taxon>Rhabditidae</taxon>
        <taxon>Peloderinae</taxon>
        <taxon>Caenorhabditis</taxon>
    </lineage>
</organism>
<evidence type="ECO:0000313" key="3">
    <source>
        <dbReference type="Proteomes" id="UP000230233"/>
    </source>
</evidence>
<evidence type="ECO:0000256" key="1">
    <source>
        <dbReference type="SAM" id="MobiDB-lite"/>
    </source>
</evidence>
<reference evidence="3" key="1">
    <citation type="submission" date="2017-10" db="EMBL/GenBank/DDBJ databases">
        <title>Rapid genome shrinkage in a self-fertile nematode reveals novel sperm competition proteins.</title>
        <authorList>
            <person name="Yin D."/>
            <person name="Schwarz E.M."/>
            <person name="Thomas C.G."/>
            <person name="Felde R.L."/>
            <person name="Korf I.F."/>
            <person name="Cutter A.D."/>
            <person name="Schartner C.M."/>
            <person name="Ralston E.J."/>
            <person name="Meyer B.J."/>
            <person name="Haag E.S."/>
        </authorList>
    </citation>
    <scope>NUCLEOTIDE SEQUENCE [LARGE SCALE GENOMIC DNA]</scope>
    <source>
        <strain evidence="3">JU1422</strain>
    </source>
</reference>
<dbReference type="AlphaFoldDB" id="A0A2G5UWN2"/>
<dbReference type="OrthoDB" id="5829414at2759"/>
<dbReference type="Proteomes" id="UP000230233">
    <property type="component" value="Chromosome II"/>
</dbReference>
<feature type="compositionally biased region" description="Acidic residues" evidence="1">
    <location>
        <begin position="17"/>
        <end position="32"/>
    </location>
</feature>
<protein>
    <submittedName>
        <fullName evidence="2">Uncharacterized protein</fullName>
    </submittedName>
</protein>
<dbReference type="STRING" id="1611254.A0A2G5UWN2"/>
<dbReference type="EMBL" id="PDUG01000002">
    <property type="protein sequence ID" value="PIC43899.1"/>
    <property type="molecule type" value="Genomic_DNA"/>
</dbReference>
<sequence length="289" mass="33390">MCRFVEDDLFAVIIDENGNESESEEELSDSEENQNNKDPQNLLRKLKMEVTTHPGKGGQEVPVYSNDDEHPLDGPHTILHAVQCPKKFIATVAPTEVADTACFVCDSNLVSMQMIEEDADHIHWKQTMSTTHYYATDNWKDDFYRVTPLMCRGVLRGAYKVGKDRSGKIQRVDIIRVYRVTRHFSCWKSVPIFHRVISLVEAALPYKQMTSKQKQLLKANGNKLINRLFIQYYWRFQQSFLNREQVLSEYAESSKRTRAKKSWIRVVKNVARLRAATSILAAAHKNHTL</sequence>
<evidence type="ECO:0000313" key="2">
    <source>
        <dbReference type="EMBL" id="PIC43899.1"/>
    </source>
</evidence>